<sequence length="88" mass="10144">MGFTKEELAAKLREMYKEIDEHNMDLVLDFNDEKNAWVIGLTKGKHELTTHLEKQDADDCMNGIKCVYLGVQIGQFVQHFEEDEAKLG</sequence>
<evidence type="ECO:0000313" key="2">
    <source>
        <dbReference type="Proteomes" id="UP000178086"/>
    </source>
</evidence>
<proteinExistence type="predicted"/>
<dbReference type="Proteomes" id="UP000178086">
    <property type="component" value="Unassembled WGS sequence"/>
</dbReference>
<gene>
    <name evidence="1" type="ORF">A2074_05695</name>
</gene>
<dbReference type="AlphaFoldDB" id="A0A1F2UME1"/>
<accession>A0A1F2UME1</accession>
<dbReference type="EMBL" id="MELI01000103">
    <property type="protein sequence ID" value="OFW32226.1"/>
    <property type="molecule type" value="Genomic_DNA"/>
</dbReference>
<reference evidence="1 2" key="1">
    <citation type="journal article" date="2016" name="Nat. Commun.">
        <title>Thousands of microbial genomes shed light on interconnected biogeochemical processes in an aquifer system.</title>
        <authorList>
            <person name="Anantharaman K."/>
            <person name="Brown C.T."/>
            <person name="Hug L.A."/>
            <person name="Sharon I."/>
            <person name="Castelle C.J."/>
            <person name="Probst A.J."/>
            <person name="Thomas B.C."/>
            <person name="Singh A."/>
            <person name="Wilkins M.J."/>
            <person name="Karaoz U."/>
            <person name="Brodie E.L."/>
            <person name="Williams K.H."/>
            <person name="Hubbard S.S."/>
            <person name="Banfield J.F."/>
        </authorList>
    </citation>
    <scope>NUCLEOTIDE SEQUENCE [LARGE SCALE GENOMIC DNA]</scope>
</reference>
<evidence type="ECO:0000313" key="1">
    <source>
        <dbReference type="EMBL" id="OFW32226.1"/>
    </source>
</evidence>
<comment type="caution">
    <text evidence="1">The sequence shown here is derived from an EMBL/GenBank/DDBJ whole genome shotgun (WGS) entry which is preliminary data.</text>
</comment>
<protein>
    <submittedName>
        <fullName evidence="1">Uncharacterized protein</fullName>
    </submittedName>
</protein>
<organism evidence="1 2">
    <name type="scientific">Candidatus Aquicultor primus</name>
    <dbReference type="NCBI Taxonomy" id="1797195"/>
    <lineage>
        <taxon>Bacteria</taxon>
        <taxon>Bacillati</taxon>
        <taxon>Actinomycetota</taxon>
        <taxon>Candidatus Aquicultoria</taxon>
        <taxon>Candidatus Aquicultorales</taxon>
        <taxon>Candidatus Aquicultoraceae</taxon>
        <taxon>Candidatus Aquicultor</taxon>
    </lineage>
</organism>
<name>A0A1F2UME1_9ACTN</name>